<sequence>MPQSNENWLCEVEMFGFTSGALGYKTEIRSRVRGSYTLSQKRNPQNGAGGVMFSRESGRIVKHSSPKKLKRPVVTFAWTLHEGPTKIDGLKTGIVL</sequence>
<comment type="caution">
    <text evidence="1">The sequence shown here is derived from an EMBL/GenBank/DDBJ whole genome shotgun (WGS) entry which is preliminary data.</text>
</comment>
<evidence type="ECO:0000313" key="1">
    <source>
        <dbReference type="EMBL" id="GBL86326.1"/>
    </source>
</evidence>
<accession>A0A4Y2B4V9</accession>
<organism evidence="1 2">
    <name type="scientific">Araneus ventricosus</name>
    <name type="common">Orbweaver spider</name>
    <name type="synonym">Epeira ventricosa</name>
    <dbReference type="NCBI Taxonomy" id="182803"/>
    <lineage>
        <taxon>Eukaryota</taxon>
        <taxon>Metazoa</taxon>
        <taxon>Ecdysozoa</taxon>
        <taxon>Arthropoda</taxon>
        <taxon>Chelicerata</taxon>
        <taxon>Arachnida</taxon>
        <taxon>Araneae</taxon>
        <taxon>Araneomorphae</taxon>
        <taxon>Entelegynae</taxon>
        <taxon>Araneoidea</taxon>
        <taxon>Araneidae</taxon>
        <taxon>Araneus</taxon>
    </lineage>
</organism>
<name>A0A4Y2B4V9_ARAVE</name>
<protein>
    <submittedName>
        <fullName evidence="1">Uncharacterized protein</fullName>
    </submittedName>
</protein>
<keyword evidence="2" id="KW-1185">Reference proteome</keyword>
<dbReference type="Proteomes" id="UP000499080">
    <property type="component" value="Unassembled WGS sequence"/>
</dbReference>
<dbReference type="EMBL" id="BGPR01000048">
    <property type="protein sequence ID" value="GBL86326.1"/>
    <property type="molecule type" value="Genomic_DNA"/>
</dbReference>
<proteinExistence type="predicted"/>
<dbReference type="AlphaFoldDB" id="A0A4Y2B4V9"/>
<reference evidence="1 2" key="1">
    <citation type="journal article" date="2019" name="Sci. Rep.">
        <title>Orb-weaving spider Araneus ventricosus genome elucidates the spidroin gene catalogue.</title>
        <authorList>
            <person name="Kono N."/>
            <person name="Nakamura H."/>
            <person name="Ohtoshi R."/>
            <person name="Moran D.A.P."/>
            <person name="Shinohara A."/>
            <person name="Yoshida Y."/>
            <person name="Fujiwara M."/>
            <person name="Mori M."/>
            <person name="Tomita M."/>
            <person name="Arakawa K."/>
        </authorList>
    </citation>
    <scope>NUCLEOTIDE SEQUENCE [LARGE SCALE GENOMIC DNA]</scope>
</reference>
<gene>
    <name evidence="1" type="ORF">AVEN_164516_1</name>
</gene>
<evidence type="ECO:0000313" key="2">
    <source>
        <dbReference type="Proteomes" id="UP000499080"/>
    </source>
</evidence>